<dbReference type="CDD" id="cd07033">
    <property type="entry name" value="TPP_PYR_DXS_TK_like"/>
    <property type="match status" value="1"/>
</dbReference>
<feature type="non-terminal residue" evidence="2">
    <location>
        <position position="1"/>
    </location>
</feature>
<accession>X1M574</accession>
<evidence type="ECO:0000313" key="2">
    <source>
        <dbReference type="EMBL" id="GAI01494.1"/>
    </source>
</evidence>
<dbReference type="SUPFAM" id="SSF52518">
    <property type="entry name" value="Thiamin diphosphate-binding fold (THDP-binding)"/>
    <property type="match status" value="1"/>
</dbReference>
<dbReference type="SMART" id="SM00861">
    <property type="entry name" value="Transket_pyr"/>
    <property type="match status" value="1"/>
</dbReference>
<dbReference type="Gene3D" id="3.40.50.920">
    <property type="match status" value="1"/>
</dbReference>
<dbReference type="PANTHER" id="PTHR43825:SF1">
    <property type="entry name" value="TRANSKETOLASE-LIKE PYRIMIDINE-BINDING DOMAIN-CONTAINING PROTEIN"/>
    <property type="match status" value="1"/>
</dbReference>
<gene>
    <name evidence="2" type="ORF">S06H3_02423</name>
</gene>
<dbReference type="SUPFAM" id="SSF52922">
    <property type="entry name" value="TK C-terminal domain-like"/>
    <property type="match status" value="1"/>
</dbReference>
<name>X1M574_9ZZZZ</name>
<sequence length="376" mass="42232">RQKIIPIKRKGDIPLKERVKKIEKELKRTYKININFGRPKTYYKEDKLDNRTAFGNVMKEFAELNCKGSSLTTSSITSVTPIAVFDCDLATSVRTDKFASICPDNYFEGGIQEHNTATISGALSTQNVLTFFADFGVFGIDETYNQQRLNDINQTNLKLITTHCGLNVGEDGKTHHCIDYLGVMRNLHYFNIIIPADPNQTDRIVRYISKTQGNFLVAMGRTKVPVILKNDEIPYFADDYKFEYGKADLIRGGDKATIISMGFMLHRAIEAWEILKNKGYSVRVLNVSCPTKLDEKAIDDCIDTGPIVTCEDHNVQTGLGSIVADYIAHSEKRVRFKKMGISSYGLSGAPEDLFEIQGLSIENLVNSVIEKIENSN</sequence>
<dbReference type="AlphaFoldDB" id="X1M574"/>
<comment type="caution">
    <text evidence="2">The sequence shown here is derived from an EMBL/GenBank/DDBJ whole genome shotgun (WGS) entry which is preliminary data.</text>
</comment>
<dbReference type="InterPro" id="IPR033248">
    <property type="entry name" value="Transketolase_C"/>
</dbReference>
<proteinExistence type="predicted"/>
<feature type="domain" description="Transketolase-like pyrimidine-binding" evidence="1">
    <location>
        <begin position="48"/>
        <end position="226"/>
    </location>
</feature>
<dbReference type="InterPro" id="IPR051157">
    <property type="entry name" value="PDH/Transketolase"/>
</dbReference>
<dbReference type="Gene3D" id="3.40.50.970">
    <property type="match status" value="1"/>
</dbReference>
<dbReference type="InterPro" id="IPR029061">
    <property type="entry name" value="THDP-binding"/>
</dbReference>
<dbReference type="Pfam" id="PF02780">
    <property type="entry name" value="Transketolase_C"/>
    <property type="match status" value="1"/>
</dbReference>
<evidence type="ECO:0000259" key="1">
    <source>
        <dbReference type="SMART" id="SM00861"/>
    </source>
</evidence>
<dbReference type="Pfam" id="PF02779">
    <property type="entry name" value="Transket_pyr"/>
    <property type="match status" value="1"/>
</dbReference>
<dbReference type="InterPro" id="IPR009014">
    <property type="entry name" value="Transketo_C/PFOR_II"/>
</dbReference>
<reference evidence="2" key="1">
    <citation type="journal article" date="2014" name="Front. Microbiol.">
        <title>High frequency of phylogenetically diverse reductive dehalogenase-homologous genes in deep subseafloor sedimentary metagenomes.</title>
        <authorList>
            <person name="Kawai M."/>
            <person name="Futagami T."/>
            <person name="Toyoda A."/>
            <person name="Takaki Y."/>
            <person name="Nishi S."/>
            <person name="Hori S."/>
            <person name="Arai W."/>
            <person name="Tsubouchi T."/>
            <person name="Morono Y."/>
            <person name="Uchiyama I."/>
            <person name="Ito T."/>
            <person name="Fujiyama A."/>
            <person name="Inagaki F."/>
            <person name="Takami H."/>
        </authorList>
    </citation>
    <scope>NUCLEOTIDE SEQUENCE</scope>
    <source>
        <strain evidence="2">Expedition CK06-06</strain>
    </source>
</reference>
<dbReference type="InterPro" id="IPR005475">
    <property type="entry name" value="Transketolase-like_Pyr-bd"/>
</dbReference>
<dbReference type="PANTHER" id="PTHR43825">
    <property type="entry name" value="PYRUVATE DEHYDROGENASE E1 COMPONENT"/>
    <property type="match status" value="1"/>
</dbReference>
<dbReference type="EMBL" id="BARV01000707">
    <property type="protein sequence ID" value="GAI01494.1"/>
    <property type="molecule type" value="Genomic_DNA"/>
</dbReference>
<organism evidence="2">
    <name type="scientific">marine sediment metagenome</name>
    <dbReference type="NCBI Taxonomy" id="412755"/>
    <lineage>
        <taxon>unclassified sequences</taxon>
        <taxon>metagenomes</taxon>
        <taxon>ecological metagenomes</taxon>
    </lineage>
</organism>
<protein>
    <recommendedName>
        <fullName evidence="1">Transketolase-like pyrimidine-binding domain-containing protein</fullName>
    </recommendedName>
</protein>